<dbReference type="AlphaFoldDB" id="A0A6F9DEZ4"/>
<dbReference type="GO" id="GO:0016887">
    <property type="term" value="F:ATP hydrolysis activity"/>
    <property type="evidence" value="ECO:0007669"/>
    <property type="project" value="InterPro"/>
</dbReference>
<feature type="domain" description="Torsin-1A C-terminal" evidence="9">
    <location>
        <begin position="283"/>
        <end position="341"/>
    </location>
</feature>
<dbReference type="GO" id="GO:0005524">
    <property type="term" value="F:ATP binding"/>
    <property type="evidence" value="ECO:0007669"/>
    <property type="project" value="UniProtKB-KW"/>
</dbReference>
<comment type="similarity">
    <text evidence="2">Belongs to the ClpA/ClpB family. Torsin subfamily.</text>
</comment>
<keyword evidence="5" id="KW-0256">Endoplasmic reticulum</keyword>
<evidence type="ECO:0000256" key="1">
    <source>
        <dbReference type="ARBA" id="ARBA00004319"/>
    </source>
</evidence>
<dbReference type="EMBL" id="LR785929">
    <property type="protein sequence ID" value="CAB3255278.1"/>
    <property type="molecule type" value="mRNA"/>
</dbReference>
<dbReference type="PANTHER" id="PTHR10760">
    <property type="entry name" value="TORSIN"/>
    <property type="match status" value="1"/>
</dbReference>
<dbReference type="Pfam" id="PF21376">
    <property type="entry name" value="TOR1A_C"/>
    <property type="match status" value="1"/>
</dbReference>
<keyword evidence="3 8" id="KW-0732">Signal</keyword>
<organism evidence="10">
    <name type="scientific">Phallusia mammillata</name>
    <dbReference type="NCBI Taxonomy" id="59560"/>
    <lineage>
        <taxon>Eukaryota</taxon>
        <taxon>Metazoa</taxon>
        <taxon>Chordata</taxon>
        <taxon>Tunicata</taxon>
        <taxon>Ascidiacea</taxon>
        <taxon>Phlebobranchia</taxon>
        <taxon>Ascidiidae</taxon>
        <taxon>Phallusia</taxon>
    </lineage>
</organism>
<evidence type="ECO:0000259" key="9">
    <source>
        <dbReference type="Pfam" id="PF21376"/>
    </source>
</evidence>
<dbReference type="InterPro" id="IPR049337">
    <property type="entry name" value="TOR1A_C"/>
</dbReference>
<evidence type="ECO:0000256" key="5">
    <source>
        <dbReference type="ARBA" id="ARBA00022824"/>
    </source>
</evidence>
<dbReference type="FunFam" id="3.40.50.300:FF:002276">
    <property type="entry name" value="Torsin, putative"/>
    <property type="match status" value="1"/>
</dbReference>
<protein>
    <submittedName>
        <fullName evidence="10">Torsin-1A-like</fullName>
    </submittedName>
</protein>
<keyword evidence="4" id="KW-0547">Nucleotide-binding</keyword>
<feature type="chain" id="PRO_5026192881" evidence="8">
    <location>
        <begin position="21"/>
        <end position="347"/>
    </location>
</feature>
<evidence type="ECO:0000256" key="7">
    <source>
        <dbReference type="ARBA" id="ARBA00023180"/>
    </source>
</evidence>
<dbReference type="InterPro" id="IPR027417">
    <property type="entry name" value="P-loop_NTPase"/>
</dbReference>
<feature type="signal peptide" evidence="8">
    <location>
        <begin position="1"/>
        <end position="20"/>
    </location>
</feature>
<dbReference type="SUPFAM" id="SSF52540">
    <property type="entry name" value="P-loop containing nucleoside triphosphate hydrolases"/>
    <property type="match status" value="1"/>
</dbReference>
<dbReference type="PANTHER" id="PTHR10760:SF2">
    <property type="entry name" value="LD13476P-RELATED"/>
    <property type="match status" value="1"/>
</dbReference>
<name>A0A6F9DEZ4_9ASCI</name>
<proteinExistence type="evidence at transcript level"/>
<evidence type="ECO:0000313" key="10">
    <source>
        <dbReference type="EMBL" id="CAB3255278.1"/>
    </source>
</evidence>
<keyword evidence="6" id="KW-0067">ATP-binding</keyword>
<evidence type="ECO:0000256" key="4">
    <source>
        <dbReference type="ARBA" id="ARBA00022741"/>
    </source>
</evidence>
<accession>A0A6F9DEZ4</accession>
<evidence type="ECO:0000256" key="2">
    <source>
        <dbReference type="ARBA" id="ARBA00006235"/>
    </source>
</evidence>
<evidence type="ECO:0000256" key="8">
    <source>
        <dbReference type="SAM" id="SignalP"/>
    </source>
</evidence>
<keyword evidence="7" id="KW-0325">Glycoprotein</keyword>
<dbReference type="Pfam" id="PF06309">
    <property type="entry name" value="Torsin"/>
    <property type="match status" value="1"/>
</dbReference>
<gene>
    <name evidence="10" type="primary">Ifrg15-002</name>
</gene>
<evidence type="ECO:0000256" key="6">
    <source>
        <dbReference type="ARBA" id="ARBA00022840"/>
    </source>
</evidence>
<comment type="subcellular location">
    <subcellularLocation>
        <location evidence="1">Endoplasmic reticulum lumen</location>
    </subcellularLocation>
</comment>
<sequence>MHPNLLGIVVLLTTTCLSGGVCFELISITTVVATAATSAVVMLAEKTGLTSFRCGWLIECCASPTVHLNESGLFTDLNQNLHGQHLVTSTVYKAVKSHMRNKEPSKPLVMSFHGWTGGGKNFVARMIINNIYAKGEKSSFVHVFNAEVEFKHTRHLEQYKDNLQNWLHGNVSKCGRSIFVFDEMDHMPSGLIDAVKPYLGNEAAIRGVDYRKSIFIFLSNTGGQEIVAKCKSEWERGMKREGLRLSDMQDILEKSAYNQLSGFHRSGIIERNLIDHFVPFLPLERQHVRSCIEDEIKRRGINTESTTMQENIEEILDQLLWLPEKSRLYSKSGCKRIANKVGLVLEN</sequence>
<evidence type="ECO:0000256" key="3">
    <source>
        <dbReference type="ARBA" id="ARBA00022729"/>
    </source>
</evidence>
<dbReference type="Gene3D" id="3.40.50.300">
    <property type="entry name" value="P-loop containing nucleotide triphosphate hydrolases"/>
    <property type="match status" value="1"/>
</dbReference>
<reference evidence="10" key="1">
    <citation type="submission" date="2020-04" db="EMBL/GenBank/DDBJ databases">
        <authorList>
            <person name="Neveu A P."/>
        </authorList>
    </citation>
    <scope>NUCLEOTIDE SEQUENCE</scope>
    <source>
        <tissue evidence="10">Whole embryo</tissue>
    </source>
</reference>
<dbReference type="InterPro" id="IPR010448">
    <property type="entry name" value="Torsin"/>
</dbReference>
<dbReference type="GO" id="GO:0005788">
    <property type="term" value="C:endoplasmic reticulum lumen"/>
    <property type="evidence" value="ECO:0007669"/>
    <property type="project" value="UniProtKB-SubCell"/>
</dbReference>